<dbReference type="PROSITE" id="PS50931">
    <property type="entry name" value="HTH_LYSR"/>
    <property type="match status" value="1"/>
</dbReference>
<keyword evidence="3 6" id="KW-0238">DNA-binding</keyword>
<dbReference type="GO" id="GO:0003677">
    <property type="term" value="F:DNA binding"/>
    <property type="evidence" value="ECO:0007669"/>
    <property type="project" value="UniProtKB-KW"/>
</dbReference>
<dbReference type="GO" id="GO:0003700">
    <property type="term" value="F:DNA-binding transcription factor activity"/>
    <property type="evidence" value="ECO:0007669"/>
    <property type="project" value="InterPro"/>
</dbReference>
<keyword evidence="4" id="KW-0804">Transcription</keyword>
<protein>
    <submittedName>
        <fullName evidence="6">DNA-binding transcriptional regulator, LysR family</fullName>
    </submittedName>
</protein>
<organism evidence="6 7">
    <name type="scientific">Ornithinimicrobium cerasi</name>
    <dbReference type="NCBI Taxonomy" id="2248773"/>
    <lineage>
        <taxon>Bacteria</taxon>
        <taxon>Bacillati</taxon>
        <taxon>Actinomycetota</taxon>
        <taxon>Actinomycetes</taxon>
        <taxon>Micrococcales</taxon>
        <taxon>Ornithinimicrobiaceae</taxon>
        <taxon>Ornithinimicrobium</taxon>
    </lineage>
</organism>
<dbReference type="InterPro" id="IPR036388">
    <property type="entry name" value="WH-like_DNA-bd_sf"/>
</dbReference>
<evidence type="ECO:0000256" key="2">
    <source>
        <dbReference type="ARBA" id="ARBA00023015"/>
    </source>
</evidence>
<accession>A0A285VB11</accession>
<dbReference type="GO" id="GO:0032993">
    <property type="term" value="C:protein-DNA complex"/>
    <property type="evidence" value="ECO:0007669"/>
    <property type="project" value="TreeGrafter"/>
</dbReference>
<keyword evidence="7" id="KW-1185">Reference proteome</keyword>
<dbReference type="Proteomes" id="UP000219688">
    <property type="component" value="Unassembled WGS sequence"/>
</dbReference>
<dbReference type="Pfam" id="PF03466">
    <property type="entry name" value="LysR_substrate"/>
    <property type="match status" value="1"/>
</dbReference>
<evidence type="ECO:0000256" key="3">
    <source>
        <dbReference type="ARBA" id="ARBA00023125"/>
    </source>
</evidence>
<dbReference type="SUPFAM" id="SSF46785">
    <property type="entry name" value="Winged helix' DNA-binding domain"/>
    <property type="match status" value="1"/>
</dbReference>
<dbReference type="EMBL" id="OBQK01000001">
    <property type="protein sequence ID" value="SOC51193.1"/>
    <property type="molecule type" value="Genomic_DNA"/>
</dbReference>
<feature type="domain" description="HTH lysR-type" evidence="5">
    <location>
        <begin position="1"/>
        <end position="58"/>
    </location>
</feature>
<proteinExistence type="inferred from homology"/>
<gene>
    <name evidence="6" type="ORF">SAMN05421879_10171</name>
</gene>
<dbReference type="Gene3D" id="1.10.10.10">
    <property type="entry name" value="Winged helix-like DNA-binding domain superfamily/Winged helix DNA-binding domain"/>
    <property type="match status" value="1"/>
</dbReference>
<dbReference type="CDD" id="cd05466">
    <property type="entry name" value="PBP2_LTTR_substrate"/>
    <property type="match status" value="1"/>
</dbReference>
<reference evidence="7" key="1">
    <citation type="submission" date="2017-08" db="EMBL/GenBank/DDBJ databases">
        <authorList>
            <person name="Varghese N."/>
            <person name="Submissions S."/>
        </authorList>
    </citation>
    <scope>NUCLEOTIDE SEQUENCE [LARGE SCALE GENOMIC DNA]</scope>
    <source>
        <strain evidence="7">USBA17B2</strain>
    </source>
</reference>
<dbReference type="InterPro" id="IPR005119">
    <property type="entry name" value="LysR_subst-bd"/>
</dbReference>
<dbReference type="PRINTS" id="PR00039">
    <property type="entry name" value="HTHLYSR"/>
</dbReference>
<dbReference type="PANTHER" id="PTHR30346:SF0">
    <property type="entry name" value="HCA OPERON TRANSCRIPTIONAL ACTIVATOR HCAR"/>
    <property type="match status" value="1"/>
</dbReference>
<dbReference type="PANTHER" id="PTHR30346">
    <property type="entry name" value="TRANSCRIPTIONAL DUAL REGULATOR HCAR-RELATED"/>
    <property type="match status" value="1"/>
</dbReference>
<dbReference type="InterPro" id="IPR000847">
    <property type="entry name" value="LysR_HTH_N"/>
</dbReference>
<evidence type="ECO:0000256" key="4">
    <source>
        <dbReference type="ARBA" id="ARBA00023163"/>
    </source>
</evidence>
<name>A0A285VB11_9MICO</name>
<comment type="similarity">
    <text evidence="1">Belongs to the LysR transcriptional regulatory family.</text>
</comment>
<dbReference type="AlphaFoldDB" id="A0A285VB11"/>
<dbReference type="InterPro" id="IPR036390">
    <property type="entry name" value="WH_DNA-bd_sf"/>
</dbReference>
<evidence type="ECO:0000259" key="5">
    <source>
        <dbReference type="PROSITE" id="PS50931"/>
    </source>
</evidence>
<dbReference type="Gene3D" id="3.40.190.10">
    <property type="entry name" value="Periplasmic binding protein-like II"/>
    <property type="match status" value="2"/>
</dbReference>
<dbReference type="Pfam" id="PF00126">
    <property type="entry name" value="HTH_1"/>
    <property type="match status" value="1"/>
</dbReference>
<evidence type="ECO:0000313" key="7">
    <source>
        <dbReference type="Proteomes" id="UP000219688"/>
    </source>
</evidence>
<dbReference type="SUPFAM" id="SSF53850">
    <property type="entry name" value="Periplasmic binding protein-like II"/>
    <property type="match status" value="1"/>
</dbReference>
<dbReference type="RefSeq" id="WP_097186318.1">
    <property type="nucleotide sequence ID" value="NZ_OBQK01000001.1"/>
</dbReference>
<sequence length="291" mass="31747">MQLYQLRAFLALAQDLNFRRAAARLCESQPALTAQIRDLERHLGITLFDRGRSGTQLTEDGAALIPLARAALQATAQIEAAAHHGIGYHHILNIGVMPLGADQQRYRVLSAFHEVHPDVDLRLTMVDYADALPWLRDQVIDLLWAIGPFGDEDGVVLTVGAVPVVALMPVHHPRALCQKVEAGWLATHLRIAPPVGMGRAFAHFWTLQDAGAPPLETLERFSRGGVRMLLCELQRSGAVAPWPAVVPVSGPLLTQPLAPLIMAPVQILTPHRPRGIACEFVQMAADLTFAI</sequence>
<evidence type="ECO:0000256" key="1">
    <source>
        <dbReference type="ARBA" id="ARBA00009437"/>
    </source>
</evidence>
<evidence type="ECO:0000313" key="6">
    <source>
        <dbReference type="EMBL" id="SOC51193.1"/>
    </source>
</evidence>
<keyword evidence="2" id="KW-0805">Transcription regulation</keyword>